<dbReference type="InterPro" id="IPR026899">
    <property type="entry name" value="FKS1-like_dom1"/>
</dbReference>
<sequence length="540" mass="61669">MTTISLSFRSNPTKKSLTSGRQHVPEPFDSERLPSTLASDIQRFLRVANLLETDEPRIAYLCRFHAFEVAHNMDKNSTGRGVRQFKTSLLQRLELDDETTIERRKEKSDARELRRVYDSYNDYFTRSSGEFDLDDSRKEKLINTRRIAYVLEEVLRAVESAADPQALADRDGIQAKSQFYVPYNILPLAHGGIQHAILQLFEVKAAIAAVRNTRGLPPAQDFQKSGAFMDLFEFLHYCFGFQEGNVANQREHLILLLANIHIRQSHKQSFNSKMAYELHGILTGAVSMKTGENVMPAYGGGFECFLNNVVTPIYQVIFEEAEKNKSGTADHSTWRNYDDLNEYFWSPDCFQIGWPMRLDHDFFCVSPYYCKLKNAQGSPNVAMIIMACHDLGSPLQMFDAVIFEDILSIFITSAILKLIHGMHSVALVFSSLPLFLLIFTWKARRTMESSQKKKYMLKLVVAVIWTIVLPVLYANSRRNYTCYSTYSAEYKGWLGELCFSSYMVAVTIYLMTNAVELPRLYVGCGMQETQVHIVLDTSTA</sequence>
<keyword evidence="4" id="KW-0812">Transmembrane</keyword>
<feature type="transmembrane region" description="Helical" evidence="4">
    <location>
        <begin position="425"/>
        <end position="443"/>
    </location>
</feature>
<evidence type="ECO:0000256" key="2">
    <source>
        <dbReference type="ARBA" id="ARBA00023136"/>
    </source>
</evidence>
<dbReference type="EMBL" id="VAHF01000003">
    <property type="protein sequence ID" value="TXG66640.1"/>
    <property type="molecule type" value="Genomic_DNA"/>
</dbReference>
<dbReference type="GO" id="GO:0046527">
    <property type="term" value="F:glucosyltransferase activity"/>
    <property type="evidence" value="ECO:0007669"/>
    <property type="project" value="TreeGrafter"/>
</dbReference>
<evidence type="ECO:0000313" key="7">
    <source>
        <dbReference type="Proteomes" id="UP000323000"/>
    </source>
</evidence>
<feature type="compositionally biased region" description="Polar residues" evidence="3">
    <location>
        <begin position="1"/>
        <end position="21"/>
    </location>
</feature>
<reference evidence="7" key="1">
    <citation type="journal article" date="2019" name="Gigascience">
        <title>De novo genome assembly of the endangered Acer yangbiense, a plant species with extremely small populations endemic to Yunnan Province, China.</title>
        <authorList>
            <person name="Yang J."/>
            <person name="Wariss H.M."/>
            <person name="Tao L."/>
            <person name="Zhang R."/>
            <person name="Yun Q."/>
            <person name="Hollingsworth P."/>
            <person name="Dao Z."/>
            <person name="Luo G."/>
            <person name="Guo H."/>
            <person name="Ma Y."/>
            <person name="Sun W."/>
        </authorList>
    </citation>
    <scope>NUCLEOTIDE SEQUENCE [LARGE SCALE GENOMIC DNA]</scope>
    <source>
        <strain evidence="7">cv. Malutang</strain>
    </source>
</reference>
<dbReference type="InterPro" id="IPR023175">
    <property type="entry name" value="Vta1/CALS_N_sf"/>
</dbReference>
<dbReference type="PANTHER" id="PTHR12741:SF22">
    <property type="entry name" value="CALLOSE SYNTHASE 8-RELATED"/>
    <property type="match status" value="1"/>
</dbReference>
<name>A0A5C7IBB5_9ROSI</name>
<comment type="caution">
    <text evidence="6">The sequence shown here is derived from an EMBL/GenBank/DDBJ whole genome shotgun (WGS) entry which is preliminary data.</text>
</comment>
<dbReference type="AlphaFoldDB" id="A0A5C7IBB5"/>
<dbReference type="PANTHER" id="PTHR12741">
    <property type="entry name" value="LYST-INTERACTING PROTEIN LIP5 DOPAMINE RESPONSIVE PROTEIN DRG-1"/>
    <property type="match status" value="1"/>
</dbReference>
<evidence type="ECO:0000259" key="5">
    <source>
        <dbReference type="SMART" id="SM01205"/>
    </source>
</evidence>
<evidence type="ECO:0000256" key="1">
    <source>
        <dbReference type="ARBA" id="ARBA00004308"/>
    </source>
</evidence>
<keyword evidence="7" id="KW-1185">Reference proteome</keyword>
<gene>
    <name evidence="6" type="ORF">EZV62_007915</name>
</gene>
<dbReference type="GO" id="GO:0005886">
    <property type="term" value="C:plasma membrane"/>
    <property type="evidence" value="ECO:0007669"/>
    <property type="project" value="TreeGrafter"/>
</dbReference>
<protein>
    <recommendedName>
        <fullName evidence="5">1,3-beta-glucan synthase component FKS1-like domain-containing protein</fullName>
    </recommendedName>
</protein>
<dbReference type="Pfam" id="PF14288">
    <property type="entry name" value="FKS1_dom1"/>
    <property type="match status" value="1"/>
</dbReference>
<dbReference type="OrthoDB" id="1880850at2759"/>
<keyword evidence="4" id="KW-1133">Transmembrane helix</keyword>
<dbReference type="Pfam" id="PF04652">
    <property type="entry name" value="Vta1"/>
    <property type="match status" value="1"/>
</dbReference>
<dbReference type="SMART" id="SM01205">
    <property type="entry name" value="FKS1_dom1"/>
    <property type="match status" value="1"/>
</dbReference>
<dbReference type="Proteomes" id="UP000323000">
    <property type="component" value="Chromosome 3"/>
</dbReference>
<dbReference type="GO" id="GO:0012505">
    <property type="term" value="C:endomembrane system"/>
    <property type="evidence" value="ECO:0007669"/>
    <property type="project" value="UniProtKB-SubCell"/>
</dbReference>
<feature type="transmembrane region" description="Helical" evidence="4">
    <location>
        <begin position="455"/>
        <end position="473"/>
    </location>
</feature>
<feature type="transmembrane region" description="Helical" evidence="4">
    <location>
        <begin position="493"/>
        <end position="511"/>
    </location>
</feature>
<evidence type="ECO:0000313" key="6">
    <source>
        <dbReference type="EMBL" id="TXG66640.1"/>
    </source>
</evidence>
<evidence type="ECO:0000256" key="4">
    <source>
        <dbReference type="SAM" id="Phobius"/>
    </source>
</evidence>
<feature type="region of interest" description="Disordered" evidence="3">
    <location>
        <begin position="1"/>
        <end position="31"/>
    </location>
</feature>
<evidence type="ECO:0000256" key="3">
    <source>
        <dbReference type="SAM" id="MobiDB-lite"/>
    </source>
</evidence>
<feature type="domain" description="1,3-beta-glucan synthase component FKS1-like" evidence="5">
    <location>
        <begin position="249"/>
        <end position="357"/>
    </location>
</feature>
<organism evidence="6 7">
    <name type="scientific">Acer yangbiense</name>
    <dbReference type="NCBI Taxonomy" id="1000413"/>
    <lineage>
        <taxon>Eukaryota</taxon>
        <taxon>Viridiplantae</taxon>
        <taxon>Streptophyta</taxon>
        <taxon>Embryophyta</taxon>
        <taxon>Tracheophyta</taxon>
        <taxon>Spermatophyta</taxon>
        <taxon>Magnoliopsida</taxon>
        <taxon>eudicotyledons</taxon>
        <taxon>Gunneridae</taxon>
        <taxon>Pentapetalae</taxon>
        <taxon>rosids</taxon>
        <taxon>malvids</taxon>
        <taxon>Sapindales</taxon>
        <taxon>Sapindaceae</taxon>
        <taxon>Hippocastanoideae</taxon>
        <taxon>Acereae</taxon>
        <taxon>Acer</taxon>
    </lineage>
</organism>
<keyword evidence="2 4" id="KW-0472">Membrane</keyword>
<dbReference type="InterPro" id="IPR039431">
    <property type="entry name" value="Vta1/CALS_N"/>
</dbReference>
<comment type="subcellular location">
    <subcellularLocation>
        <location evidence="1">Endomembrane system</location>
    </subcellularLocation>
</comment>
<proteinExistence type="predicted"/>
<accession>A0A5C7IBB5</accession>
<dbReference type="Gene3D" id="1.25.40.270">
    <property type="entry name" value="Vacuolar protein sorting-associated protein vta1"/>
    <property type="match status" value="1"/>
</dbReference>